<keyword evidence="2" id="KW-1185">Reference proteome</keyword>
<name>A0ABR2G2L0_9ROSI</name>
<comment type="caution">
    <text evidence="1">The sequence shown here is derived from an EMBL/GenBank/DDBJ whole genome shotgun (WGS) entry which is preliminary data.</text>
</comment>
<proteinExistence type="predicted"/>
<reference evidence="1 2" key="1">
    <citation type="journal article" date="2024" name="G3 (Bethesda)">
        <title>Genome assembly of Hibiscus sabdariffa L. provides insights into metabolisms of medicinal natural products.</title>
        <authorList>
            <person name="Kim T."/>
        </authorList>
    </citation>
    <scope>NUCLEOTIDE SEQUENCE [LARGE SCALE GENOMIC DNA]</scope>
    <source>
        <strain evidence="1">TK-2024</strain>
        <tissue evidence="1">Old leaves</tissue>
    </source>
</reference>
<dbReference type="Proteomes" id="UP001472677">
    <property type="component" value="Unassembled WGS sequence"/>
</dbReference>
<evidence type="ECO:0000313" key="2">
    <source>
        <dbReference type="Proteomes" id="UP001472677"/>
    </source>
</evidence>
<evidence type="ECO:0000313" key="1">
    <source>
        <dbReference type="EMBL" id="KAK8592917.1"/>
    </source>
</evidence>
<protein>
    <recommendedName>
        <fullName evidence="3">Type II protein arginine methyltransferase</fullName>
    </recommendedName>
</protein>
<accession>A0ABR2G2L0</accession>
<sequence>MKRCIWAMPEEVEKLNQIEIFPKAMDLTCTLAKRIGLDGGGALIIDYGLNGVVSDSLQVPGDHELGLVRFMEVILDQAEVEDDTMIMNPEPSLKKNIGQYFPR</sequence>
<gene>
    <name evidence="1" type="ORF">V6N12_045010</name>
</gene>
<evidence type="ECO:0008006" key="3">
    <source>
        <dbReference type="Google" id="ProtNLM"/>
    </source>
</evidence>
<dbReference type="EMBL" id="JBBPBM010000003">
    <property type="protein sequence ID" value="KAK8592917.1"/>
    <property type="molecule type" value="Genomic_DNA"/>
</dbReference>
<organism evidence="1 2">
    <name type="scientific">Hibiscus sabdariffa</name>
    <name type="common">roselle</name>
    <dbReference type="NCBI Taxonomy" id="183260"/>
    <lineage>
        <taxon>Eukaryota</taxon>
        <taxon>Viridiplantae</taxon>
        <taxon>Streptophyta</taxon>
        <taxon>Embryophyta</taxon>
        <taxon>Tracheophyta</taxon>
        <taxon>Spermatophyta</taxon>
        <taxon>Magnoliopsida</taxon>
        <taxon>eudicotyledons</taxon>
        <taxon>Gunneridae</taxon>
        <taxon>Pentapetalae</taxon>
        <taxon>rosids</taxon>
        <taxon>malvids</taxon>
        <taxon>Malvales</taxon>
        <taxon>Malvaceae</taxon>
        <taxon>Malvoideae</taxon>
        <taxon>Hibiscus</taxon>
    </lineage>
</organism>